<evidence type="ECO:0000259" key="1">
    <source>
        <dbReference type="Pfam" id="PF06114"/>
    </source>
</evidence>
<organism evidence="2 3">
    <name type="scientific">Lysinibacillus macroides</name>
    <dbReference type="NCBI Taxonomy" id="33935"/>
    <lineage>
        <taxon>Bacteria</taxon>
        <taxon>Bacillati</taxon>
        <taxon>Bacillota</taxon>
        <taxon>Bacilli</taxon>
        <taxon>Bacillales</taxon>
        <taxon>Bacillaceae</taxon>
        <taxon>Lysinibacillus</taxon>
    </lineage>
</organism>
<dbReference type="PANTHER" id="PTHR43236:SF1">
    <property type="entry name" value="BLL7220 PROTEIN"/>
    <property type="match status" value="1"/>
</dbReference>
<proteinExistence type="predicted"/>
<comment type="caution">
    <text evidence="2">The sequence shown here is derived from an EMBL/GenBank/DDBJ whole genome shotgun (WGS) entry which is preliminary data.</text>
</comment>
<dbReference type="EMBL" id="LGCI01000009">
    <property type="protein sequence ID" value="KOY81539.1"/>
    <property type="molecule type" value="Genomic_DNA"/>
</dbReference>
<sequence length="145" mass="17407">MWLKTFIEKQIKKYNTSCPFKLANYLNIQVIEYDLHEEIRGYYKYDRRNKYIVINSNLTDEWKRIVCAHELGHALLHPRLNTPFMRKNTLFLIDKIEREANLFAAHLLIPDENLFNFSEQTTIYDIATLHNVPIELVELKYKGLF</sequence>
<dbReference type="Proteomes" id="UP000037977">
    <property type="component" value="Unassembled WGS sequence"/>
</dbReference>
<dbReference type="PATRIC" id="fig|33935.3.peg.4833"/>
<evidence type="ECO:0000313" key="2">
    <source>
        <dbReference type="EMBL" id="KOY81539.1"/>
    </source>
</evidence>
<dbReference type="Pfam" id="PF06114">
    <property type="entry name" value="Peptidase_M78"/>
    <property type="match status" value="1"/>
</dbReference>
<reference evidence="2 3" key="1">
    <citation type="submission" date="2015-07" db="EMBL/GenBank/DDBJ databases">
        <title>Genome sequencing project for genomic taxonomy and phylogenomics of Bacillus-like bacteria.</title>
        <authorList>
            <person name="Liu B."/>
            <person name="Wang J."/>
            <person name="Zhu Y."/>
            <person name="Liu G."/>
            <person name="Chen Q."/>
            <person name="Chen Z."/>
            <person name="Che J."/>
            <person name="Ge C."/>
            <person name="Shi H."/>
            <person name="Pan Z."/>
            <person name="Liu X."/>
        </authorList>
    </citation>
    <scope>NUCLEOTIDE SEQUENCE [LARGE SCALE GENOMIC DNA]</scope>
    <source>
        <strain evidence="2 3">DSM 54</strain>
    </source>
</reference>
<dbReference type="Gene3D" id="1.10.10.2910">
    <property type="match status" value="1"/>
</dbReference>
<gene>
    <name evidence="2" type="ORF">ADM90_14100</name>
</gene>
<evidence type="ECO:0000313" key="3">
    <source>
        <dbReference type="Proteomes" id="UP000037977"/>
    </source>
</evidence>
<name>A0A0M9DIF3_9BACI</name>
<accession>A0A0M9DIF3</accession>
<dbReference type="OrthoDB" id="9816277at2"/>
<dbReference type="STRING" id="33935.ADM90_14100"/>
<keyword evidence="3" id="KW-1185">Reference proteome</keyword>
<protein>
    <recommendedName>
        <fullName evidence="1">IrrE N-terminal-like domain-containing protein</fullName>
    </recommendedName>
</protein>
<feature type="domain" description="IrrE N-terminal-like" evidence="1">
    <location>
        <begin position="24"/>
        <end position="139"/>
    </location>
</feature>
<dbReference type="RefSeq" id="WP_053995596.1">
    <property type="nucleotide sequence ID" value="NZ_CP065643.1"/>
</dbReference>
<dbReference type="AlphaFoldDB" id="A0A0M9DIF3"/>
<dbReference type="PANTHER" id="PTHR43236">
    <property type="entry name" value="ANTITOXIN HIGA1"/>
    <property type="match status" value="1"/>
</dbReference>
<dbReference type="InterPro" id="IPR010359">
    <property type="entry name" value="IrrE_HExxH"/>
</dbReference>
<dbReference type="InterPro" id="IPR052345">
    <property type="entry name" value="Rad_response_metalloprotease"/>
</dbReference>